<dbReference type="Proteomes" id="UP001209878">
    <property type="component" value="Unassembled WGS sequence"/>
</dbReference>
<dbReference type="GO" id="GO:0019901">
    <property type="term" value="F:protein kinase binding"/>
    <property type="evidence" value="ECO:0007669"/>
    <property type="project" value="InterPro"/>
</dbReference>
<dbReference type="InterPro" id="IPR052316">
    <property type="entry name" value="Speedy-Ringo_regulator"/>
</dbReference>
<dbReference type="PANTHER" id="PTHR31545:SF5">
    <property type="entry name" value="SPEEDY PROTEIN A"/>
    <property type="match status" value="1"/>
</dbReference>
<reference evidence="3" key="1">
    <citation type="journal article" date="2023" name="Mol. Biol. Evol.">
        <title>Third-Generation Sequencing Reveals the Adaptive Role of the Epigenome in Three Deep-Sea Polychaetes.</title>
        <authorList>
            <person name="Perez M."/>
            <person name="Aroh O."/>
            <person name="Sun Y."/>
            <person name="Lan Y."/>
            <person name="Juniper S.K."/>
            <person name="Young C.R."/>
            <person name="Angers B."/>
            <person name="Qian P.Y."/>
        </authorList>
    </citation>
    <scope>NUCLEOTIDE SEQUENCE</scope>
    <source>
        <strain evidence="3">R07B-5</strain>
    </source>
</reference>
<sequence>MATLTDSLEDISNFNNKHGMIHKRTRRDSDSGAENDLVVHSLKVKRVKSAGTRRQSFIVKSKEMKAYFRLLDDSVVFDFLNADACKRISDKYLLAMVFAYFKRAGFSTKEFTRINFFVALYLANDMEEDEEDYKYEIFPWALGKGWRNKYIGFLHKRDKLWMKIGYRAVVSKKCCDEVMAINAGHWCWQRERPEHHTGAIRAYKRDPDDDGYPRGPDSTPWLCKQCSQYTEYDSASPGSISWYLSSGSESSQDDTYTMNLSFVPQVNSRFNMEGMYVCW</sequence>
<evidence type="ECO:0000313" key="3">
    <source>
        <dbReference type="EMBL" id="KAK2191955.1"/>
    </source>
</evidence>
<comment type="similarity">
    <text evidence="1">Belongs to the Speedy/Ringo family.</text>
</comment>
<name>A0AAD9PC78_RIDPI</name>
<comment type="caution">
    <text evidence="3">The sequence shown here is derived from an EMBL/GenBank/DDBJ whole genome shotgun (WGS) entry which is preliminary data.</text>
</comment>
<keyword evidence="4" id="KW-1185">Reference proteome</keyword>
<evidence type="ECO:0000256" key="1">
    <source>
        <dbReference type="ARBA" id="ARBA00010932"/>
    </source>
</evidence>
<dbReference type="AlphaFoldDB" id="A0AAD9PC78"/>
<accession>A0AAD9PC78</accession>
<dbReference type="InterPro" id="IPR020984">
    <property type="entry name" value="Speedy"/>
</dbReference>
<protein>
    <recommendedName>
        <fullName evidence="5">Speedy protein</fullName>
    </recommendedName>
</protein>
<dbReference type="Pfam" id="PF11357">
    <property type="entry name" value="Spy1"/>
    <property type="match status" value="1"/>
</dbReference>
<evidence type="ECO:0000313" key="4">
    <source>
        <dbReference type="Proteomes" id="UP001209878"/>
    </source>
</evidence>
<proteinExistence type="inferred from homology"/>
<organism evidence="3 4">
    <name type="scientific">Ridgeia piscesae</name>
    <name type="common">Tubeworm</name>
    <dbReference type="NCBI Taxonomy" id="27915"/>
    <lineage>
        <taxon>Eukaryota</taxon>
        <taxon>Metazoa</taxon>
        <taxon>Spiralia</taxon>
        <taxon>Lophotrochozoa</taxon>
        <taxon>Annelida</taxon>
        <taxon>Polychaeta</taxon>
        <taxon>Sedentaria</taxon>
        <taxon>Canalipalpata</taxon>
        <taxon>Sabellida</taxon>
        <taxon>Siboglinidae</taxon>
        <taxon>Ridgeia</taxon>
    </lineage>
</organism>
<dbReference type="EMBL" id="JAODUO010000042">
    <property type="protein sequence ID" value="KAK2191955.1"/>
    <property type="molecule type" value="Genomic_DNA"/>
</dbReference>
<gene>
    <name evidence="3" type="ORF">NP493_42g10032</name>
</gene>
<dbReference type="PANTHER" id="PTHR31545">
    <property type="entry name" value="SEEDY PROTEIN A/C FAMILY MEMBER"/>
    <property type="match status" value="1"/>
</dbReference>
<evidence type="ECO:0000256" key="2">
    <source>
        <dbReference type="ARBA" id="ARBA00023306"/>
    </source>
</evidence>
<evidence type="ECO:0008006" key="5">
    <source>
        <dbReference type="Google" id="ProtNLM"/>
    </source>
</evidence>
<keyword evidence="2" id="KW-0131">Cell cycle</keyword>